<dbReference type="GO" id="GO:0000981">
    <property type="term" value="F:DNA-binding transcription factor activity, RNA polymerase II-specific"/>
    <property type="evidence" value="ECO:0007669"/>
    <property type="project" value="InterPro"/>
</dbReference>
<dbReference type="PANTHER" id="PTHR37534">
    <property type="entry name" value="TRANSCRIPTIONAL ACTIVATOR PROTEIN UGA3"/>
    <property type="match status" value="1"/>
</dbReference>
<dbReference type="Proteomes" id="UP000042958">
    <property type="component" value="Unassembled WGS sequence"/>
</dbReference>
<dbReference type="Gene3D" id="4.10.240.10">
    <property type="entry name" value="Zn(2)-C6 fungal-type DNA-binding domain"/>
    <property type="match status" value="1"/>
</dbReference>
<dbReference type="GO" id="GO:0008270">
    <property type="term" value="F:zinc ion binding"/>
    <property type="evidence" value="ECO:0007669"/>
    <property type="project" value="InterPro"/>
</dbReference>
<keyword evidence="3" id="KW-0238">DNA-binding</keyword>
<dbReference type="InterPro" id="IPR036864">
    <property type="entry name" value="Zn2-C6_fun-type_DNA-bd_sf"/>
</dbReference>
<evidence type="ECO:0000259" key="7">
    <source>
        <dbReference type="PROSITE" id="PS50048"/>
    </source>
</evidence>
<proteinExistence type="predicted"/>
<feature type="domain" description="Zn(2)-C6 fungal-type" evidence="7">
    <location>
        <begin position="10"/>
        <end position="38"/>
    </location>
</feature>
<protein>
    <recommendedName>
        <fullName evidence="7">Zn(2)-C6 fungal-type domain-containing protein</fullName>
    </recommendedName>
</protein>
<comment type="subcellular location">
    <subcellularLocation>
        <location evidence="1">Nucleus</location>
    </subcellularLocation>
</comment>
<dbReference type="Pfam" id="PF00172">
    <property type="entry name" value="Zn_clus"/>
    <property type="match status" value="1"/>
</dbReference>
<sequence>MVQRHRSLTGCGACRTRHLKCDEGRPGCQMCHITGIACPGYNAQVKWPTDISKARGSDGERSEDRVFRRPLYQVVEQESMTKSTVNSLGKITTNAALDNIERWQESGSGPCLFQGPFGVLDFLQHCTSHYHNPGDDTPRNEAAGQNNSGDRENVDKSFAADLNSIADESALPQTSAHRQIFQTIPPFTVASNRGDSFQDTLNLYQPMSLLSVPFPMREPELSSTDVPPRALELFRYFKDNILSLSFPLRDNPECPWQTIHLPAAMSTYTELLVSQKASHHRLSLFHSLVSASCLYGANRSRVTIDCETLRVSSQLLAKQHLELALEEEITSRKPVKYKELLMAILSMVYLEILSEDYNKAQRLLVEAECLIRRRGFSKAQNSSKVRTLHHTYTWLRILAESTCGCAFARVCPARPRSSLVSDGELTQTLRSFRLPNAATLTELDMGVEKTDSVGYQDIHLEVMGTWSNSLFPVMYGVPESLMGLLSQAIRLANEQELLTRDTLVDVEVVTNLNKRTKILEHHILSWDKQQPPLPISPHSAESESDSATPEAFYYNAFAMHQSLILFYYRRVHNINALILQETVQKALRFIEQACSSNKREEHKSSLLWPCFIAACEAVDKSLQVRLLGWLRDMFHRTAVSTFATAADVVQRVWKAREETSDYTLSWFDVMGHDRCPIILV</sequence>
<evidence type="ECO:0000256" key="4">
    <source>
        <dbReference type="ARBA" id="ARBA00023163"/>
    </source>
</evidence>
<keyword evidence="5" id="KW-0539">Nucleus</keyword>
<evidence type="ECO:0000256" key="3">
    <source>
        <dbReference type="ARBA" id="ARBA00023125"/>
    </source>
</evidence>
<dbReference type="PROSITE" id="PS50048">
    <property type="entry name" value="ZN2_CY6_FUNGAL_2"/>
    <property type="match status" value="1"/>
</dbReference>
<dbReference type="OrthoDB" id="3477330at2759"/>
<evidence type="ECO:0000313" key="8">
    <source>
        <dbReference type="EMBL" id="CEJ62604.1"/>
    </source>
</evidence>
<accession>A0A0F7U0Z4</accession>
<organism evidence="8 9">
    <name type="scientific">Penicillium brasilianum</name>
    <dbReference type="NCBI Taxonomy" id="104259"/>
    <lineage>
        <taxon>Eukaryota</taxon>
        <taxon>Fungi</taxon>
        <taxon>Dikarya</taxon>
        <taxon>Ascomycota</taxon>
        <taxon>Pezizomycotina</taxon>
        <taxon>Eurotiomycetes</taxon>
        <taxon>Eurotiomycetidae</taxon>
        <taxon>Eurotiales</taxon>
        <taxon>Aspergillaceae</taxon>
        <taxon>Penicillium</taxon>
    </lineage>
</organism>
<dbReference type="STRING" id="104259.A0A0F7U0Z4"/>
<dbReference type="GO" id="GO:0003677">
    <property type="term" value="F:DNA binding"/>
    <property type="evidence" value="ECO:0007669"/>
    <property type="project" value="UniProtKB-KW"/>
</dbReference>
<dbReference type="InterPro" id="IPR001138">
    <property type="entry name" value="Zn2Cys6_DnaBD"/>
</dbReference>
<dbReference type="PANTHER" id="PTHR37534:SF46">
    <property type="entry name" value="ZN(II)2CYS6 TRANSCRIPTION FACTOR (EUROFUNG)"/>
    <property type="match status" value="1"/>
</dbReference>
<keyword evidence="2" id="KW-0805">Transcription regulation</keyword>
<name>A0A0F7U0Z4_PENBI</name>
<keyword evidence="9" id="KW-1185">Reference proteome</keyword>
<dbReference type="EMBL" id="CDHK01000019">
    <property type="protein sequence ID" value="CEJ62604.1"/>
    <property type="molecule type" value="Genomic_DNA"/>
</dbReference>
<dbReference type="SMART" id="SM00066">
    <property type="entry name" value="GAL4"/>
    <property type="match status" value="1"/>
</dbReference>
<dbReference type="InterPro" id="IPR021858">
    <property type="entry name" value="Fun_TF"/>
</dbReference>
<evidence type="ECO:0000313" key="9">
    <source>
        <dbReference type="Proteomes" id="UP000042958"/>
    </source>
</evidence>
<reference evidence="9" key="1">
    <citation type="journal article" date="2015" name="Genome Announc.">
        <title>Draft genome sequence of the fungus Penicillium brasilianum MG11.</title>
        <authorList>
            <person name="Horn F."/>
            <person name="Linde J."/>
            <person name="Mattern D.J."/>
            <person name="Walther G."/>
            <person name="Guthke R."/>
            <person name="Brakhage A.A."/>
            <person name="Valiante V."/>
        </authorList>
    </citation>
    <scope>NUCLEOTIDE SEQUENCE [LARGE SCALE GENOMIC DNA]</scope>
    <source>
        <strain evidence="9">MG11</strain>
    </source>
</reference>
<dbReference type="SUPFAM" id="SSF57701">
    <property type="entry name" value="Zn2/Cys6 DNA-binding domain"/>
    <property type="match status" value="1"/>
</dbReference>
<evidence type="ECO:0000256" key="5">
    <source>
        <dbReference type="ARBA" id="ARBA00023242"/>
    </source>
</evidence>
<dbReference type="AlphaFoldDB" id="A0A0F7U0Z4"/>
<feature type="region of interest" description="Disordered" evidence="6">
    <location>
        <begin position="131"/>
        <end position="153"/>
    </location>
</feature>
<gene>
    <name evidence="8" type="ORF">PMG11_11101</name>
</gene>
<keyword evidence="4" id="KW-0804">Transcription</keyword>
<evidence type="ECO:0000256" key="1">
    <source>
        <dbReference type="ARBA" id="ARBA00004123"/>
    </source>
</evidence>
<dbReference type="CDD" id="cd00067">
    <property type="entry name" value="GAL4"/>
    <property type="match status" value="1"/>
</dbReference>
<dbReference type="PROSITE" id="PS00463">
    <property type="entry name" value="ZN2_CY6_FUNGAL_1"/>
    <property type="match status" value="1"/>
</dbReference>
<evidence type="ECO:0000256" key="6">
    <source>
        <dbReference type="SAM" id="MobiDB-lite"/>
    </source>
</evidence>
<dbReference type="Pfam" id="PF11951">
    <property type="entry name" value="Fungal_trans_2"/>
    <property type="match status" value="1"/>
</dbReference>
<dbReference type="GO" id="GO:0005634">
    <property type="term" value="C:nucleus"/>
    <property type="evidence" value="ECO:0007669"/>
    <property type="project" value="UniProtKB-SubCell"/>
</dbReference>
<evidence type="ECO:0000256" key="2">
    <source>
        <dbReference type="ARBA" id="ARBA00023015"/>
    </source>
</evidence>